<gene>
    <name evidence="6" type="ORF">KP79_PYT22788</name>
</gene>
<evidence type="ECO:0000256" key="1">
    <source>
        <dbReference type="ARBA" id="ARBA00004613"/>
    </source>
</evidence>
<evidence type="ECO:0000313" key="7">
    <source>
        <dbReference type="Proteomes" id="UP000242188"/>
    </source>
</evidence>
<dbReference type="Proteomes" id="UP000242188">
    <property type="component" value="Unassembled WGS sequence"/>
</dbReference>
<sequence length="331" mass="36937">MASLDVRDTKNMAWLSLHLFVTLYLCHYSCLYCTNAAKHETVMSPLLRTTKSLSVTDELLESLMRRVDEQEGRLQHLETTVSENVEALRTKDRLIEALMRRVGNMEFKTRLDKSRSIRSVPDPTADQRRPAKTAVNQLGVNGTEIDEIQNAGDHYHRARNGSWLSERAVRPHTAQHQPPQDGAAEPRKWSNRVGPAVSHTNVAFSVTLSSDMTLNAHETIVYNHVILDNTNMFNSRTGVFSVPVSGVYVFTWSCTSGRNGGGTVRTSLRIDGVSRCVTYADSPNDGDFESSTGLIVTSVNEGVTVYIRAEESGKIMNNHYAVATFSGWRLF</sequence>
<protein>
    <submittedName>
        <fullName evidence="6">Complement C1q subcomponent subunit B</fullName>
    </submittedName>
</protein>
<feature type="domain" description="C1q" evidence="5">
    <location>
        <begin position="197"/>
        <end position="331"/>
    </location>
</feature>
<dbReference type="InterPro" id="IPR001073">
    <property type="entry name" value="C1q_dom"/>
</dbReference>
<dbReference type="PANTHER" id="PTHR22923">
    <property type="entry name" value="CEREBELLIN-RELATED"/>
    <property type="match status" value="1"/>
</dbReference>
<dbReference type="EMBL" id="NEDP02076734">
    <property type="protein sequence ID" value="OWF35288.1"/>
    <property type="molecule type" value="Genomic_DNA"/>
</dbReference>
<dbReference type="Pfam" id="PF00386">
    <property type="entry name" value="C1q"/>
    <property type="match status" value="1"/>
</dbReference>
<feature type="region of interest" description="Disordered" evidence="4">
    <location>
        <begin position="113"/>
        <end position="132"/>
    </location>
</feature>
<evidence type="ECO:0000256" key="3">
    <source>
        <dbReference type="ARBA" id="ARBA00022729"/>
    </source>
</evidence>
<dbReference type="PANTHER" id="PTHR22923:SF116">
    <property type="entry name" value="C1Q DOMAIN-CONTAINING PROTEIN"/>
    <property type="match status" value="1"/>
</dbReference>
<comment type="subcellular location">
    <subcellularLocation>
        <location evidence="1">Secreted</location>
    </subcellularLocation>
</comment>
<dbReference type="SMART" id="SM00110">
    <property type="entry name" value="C1Q"/>
    <property type="match status" value="1"/>
</dbReference>
<dbReference type="PROSITE" id="PS50871">
    <property type="entry name" value="C1Q"/>
    <property type="match status" value="1"/>
</dbReference>
<proteinExistence type="predicted"/>
<feature type="region of interest" description="Disordered" evidence="4">
    <location>
        <begin position="169"/>
        <end position="189"/>
    </location>
</feature>
<dbReference type="InterPro" id="IPR008983">
    <property type="entry name" value="Tumour_necrosis_fac-like_dom"/>
</dbReference>
<dbReference type="GO" id="GO:0005576">
    <property type="term" value="C:extracellular region"/>
    <property type="evidence" value="ECO:0007669"/>
    <property type="project" value="UniProtKB-SubCell"/>
</dbReference>
<keyword evidence="3" id="KW-0732">Signal</keyword>
<evidence type="ECO:0000256" key="4">
    <source>
        <dbReference type="SAM" id="MobiDB-lite"/>
    </source>
</evidence>
<keyword evidence="2" id="KW-0964">Secreted</keyword>
<accession>A0A210PFM3</accession>
<evidence type="ECO:0000259" key="5">
    <source>
        <dbReference type="PROSITE" id="PS50871"/>
    </source>
</evidence>
<dbReference type="AlphaFoldDB" id="A0A210PFM3"/>
<organism evidence="6 7">
    <name type="scientific">Mizuhopecten yessoensis</name>
    <name type="common">Japanese scallop</name>
    <name type="synonym">Patinopecten yessoensis</name>
    <dbReference type="NCBI Taxonomy" id="6573"/>
    <lineage>
        <taxon>Eukaryota</taxon>
        <taxon>Metazoa</taxon>
        <taxon>Spiralia</taxon>
        <taxon>Lophotrochozoa</taxon>
        <taxon>Mollusca</taxon>
        <taxon>Bivalvia</taxon>
        <taxon>Autobranchia</taxon>
        <taxon>Pteriomorphia</taxon>
        <taxon>Pectinida</taxon>
        <taxon>Pectinoidea</taxon>
        <taxon>Pectinidae</taxon>
        <taxon>Mizuhopecten</taxon>
    </lineage>
</organism>
<keyword evidence="7" id="KW-1185">Reference proteome</keyword>
<name>A0A210PFM3_MIZYE</name>
<reference evidence="6 7" key="1">
    <citation type="journal article" date="2017" name="Nat. Ecol. Evol.">
        <title>Scallop genome provides insights into evolution of bilaterian karyotype and development.</title>
        <authorList>
            <person name="Wang S."/>
            <person name="Zhang J."/>
            <person name="Jiao W."/>
            <person name="Li J."/>
            <person name="Xun X."/>
            <person name="Sun Y."/>
            <person name="Guo X."/>
            <person name="Huan P."/>
            <person name="Dong B."/>
            <person name="Zhang L."/>
            <person name="Hu X."/>
            <person name="Sun X."/>
            <person name="Wang J."/>
            <person name="Zhao C."/>
            <person name="Wang Y."/>
            <person name="Wang D."/>
            <person name="Huang X."/>
            <person name="Wang R."/>
            <person name="Lv J."/>
            <person name="Li Y."/>
            <person name="Zhang Z."/>
            <person name="Liu B."/>
            <person name="Lu W."/>
            <person name="Hui Y."/>
            <person name="Liang J."/>
            <person name="Zhou Z."/>
            <person name="Hou R."/>
            <person name="Li X."/>
            <person name="Liu Y."/>
            <person name="Li H."/>
            <person name="Ning X."/>
            <person name="Lin Y."/>
            <person name="Zhao L."/>
            <person name="Xing Q."/>
            <person name="Dou J."/>
            <person name="Li Y."/>
            <person name="Mao J."/>
            <person name="Guo H."/>
            <person name="Dou H."/>
            <person name="Li T."/>
            <person name="Mu C."/>
            <person name="Jiang W."/>
            <person name="Fu Q."/>
            <person name="Fu X."/>
            <person name="Miao Y."/>
            <person name="Liu J."/>
            <person name="Yu Q."/>
            <person name="Li R."/>
            <person name="Liao H."/>
            <person name="Li X."/>
            <person name="Kong Y."/>
            <person name="Jiang Z."/>
            <person name="Chourrout D."/>
            <person name="Li R."/>
            <person name="Bao Z."/>
        </authorList>
    </citation>
    <scope>NUCLEOTIDE SEQUENCE [LARGE SCALE GENOMIC DNA]</scope>
    <source>
        <strain evidence="6 7">PY_sf001</strain>
    </source>
</reference>
<evidence type="ECO:0000313" key="6">
    <source>
        <dbReference type="EMBL" id="OWF35288.1"/>
    </source>
</evidence>
<dbReference type="PRINTS" id="PR00007">
    <property type="entry name" value="COMPLEMNTC1Q"/>
</dbReference>
<dbReference type="OrthoDB" id="6058226at2759"/>
<evidence type="ECO:0000256" key="2">
    <source>
        <dbReference type="ARBA" id="ARBA00022525"/>
    </source>
</evidence>
<dbReference type="Gene3D" id="2.60.120.40">
    <property type="match status" value="1"/>
</dbReference>
<comment type="caution">
    <text evidence="6">The sequence shown here is derived from an EMBL/GenBank/DDBJ whole genome shotgun (WGS) entry which is preliminary data.</text>
</comment>
<dbReference type="SUPFAM" id="SSF49842">
    <property type="entry name" value="TNF-like"/>
    <property type="match status" value="1"/>
</dbReference>
<dbReference type="InterPro" id="IPR050822">
    <property type="entry name" value="Cerebellin_Synaptic_Org"/>
</dbReference>